<accession>A0ACB8TAX8</accession>
<protein>
    <submittedName>
        <fullName evidence="1">Uncharacterized protein</fullName>
    </submittedName>
</protein>
<organism evidence="1 2">
    <name type="scientific">Artomyces pyxidatus</name>
    <dbReference type="NCBI Taxonomy" id="48021"/>
    <lineage>
        <taxon>Eukaryota</taxon>
        <taxon>Fungi</taxon>
        <taxon>Dikarya</taxon>
        <taxon>Basidiomycota</taxon>
        <taxon>Agaricomycotina</taxon>
        <taxon>Agaricomycetes</taxon>
        <taxon>Russulales</taxon>
        <taxon>Auriscalpiaceae</taxon>
        <taxon>Artomyces</taxon>
    </lineage>
</organism>
<sequence>MVAFECGWTGVMSVLTLAASIDVTISGPPAVCQSKAPFSVCASSTVLVPVSWLIGLLMLGYFLTLLGMSVGHMHTVANIWTSSIYSVPWFAEHDCTKPAAPQLPPIQTFFSPKRVSRRHSTSSFPQDVEAHPQGPSEKPLPAVRPADARSVESTRPWWAIQLRGRPGKDRPFTGVMKGKGKAREYNEPQDASGLRTPRSPDPDFHGRWLYHGEEEEVIAVYPKFQRSVLDPDKPIPLPKRGEWLPADSQGRL</sequence>
<reference evidence="1" key="2">
    <citation type="journal article" date="2022" name="New Phytol.">
        <title>Evolutionary transition to the ectomycorrhizal habit in the genomes of a hyperdiverse lineage of mushroom-forming fungi.</title>
        <authorList>
            <person name="Looney B."/>
            <person name="Miyauchi S."/>
            <person name="Morin E."/>
            <person name="Drula E."/>
            <person name="Courty P.E."/>
            <person name="Kohler A."/>
            <person name="Kuo A."/>
            <person name="LaButti K."/>
            <person name="Pangilinan J."/>
            <person name="Lipzen A."/>
            <person name="Riley R."/>
            <person name="Andreopoulos W."/>
            <person name="He G."/>
            <person name="Johnson J."/>
            <person name="Nolan M."/>
            <person name="Tritt A."/>
            <person name="Barry K.W."/>
            <person name="Grigoriev I.V."/>
            <person name="Nagy L.G."/>
            <person name="Hibbett D."/>
            <person name="Henrissat B."/>
            <person name="Matheny P.B."/>
            <person name="Labbe J."/>
            <person name="Martin F.M."/>
        </authorList>
    </citation>
    <scope>NUCLEOTIDE SEQUENCE</scope>
    <source>
        <strain evidence="1">HHB10654</strain>
    </source>
</reference>
<keyword evidence="2" id="KW-1185">Reference proteome</keyword>
<evidence type="ECO:0000313" key="2">
    <source>
        <dbReference type="Proteomes" id="UP000814140"/>
    </source>
</evidence>
<reference evidence="1" key="1">
    <citation type="submission" date="2021-03" db="EMBL/GenBank/DDBJ databases">
        <authorList>
            <consortium name="DOE Joint Genome Institute"/>
            <person name="Ahrendt S."/>
            <person name="Looney B.P."/>
            <person name="Miyauchi S."/>
            <person name="Morin E."/>
            <person name="Drula E."/>
            <person name="Courty P.E."/>
            <person name="Chicoki N."/>
            <person name="Fauchery L."/>
            <person name="Kohler A."/>
            <person name="Kuo A."/>
            <person name="Labutti K."/>
            <person name="Pangilinan J."/>
            <person name="Lipzen A."/>
            <person name="Riley R."/>
            <person name="Andreopoulos W."/>
            <person name="He G."/>
            <person name="Johnson J."/>
            <person name="Barry K.W."/>
            <person name="Grigoriev I.V."/>
            <person name="Nagy L."/>
            <person name="Hibbett D."/>
            <person name="Henrissat B."/>
            <person name="Matheny P.B."/>
            <person name="Labbe J."/>
            <person name="Martin F."/>
        </authorList>
    </citation>
    <scope>NUCLEOTIDE SEQUENCE</scope>
    <source>
        <strain evidence="1">HHB10654</strain>
    </source>
</reference>
<proteinExistence type="predicted"/>
<comment type="caution">
    <text evidence="1">The sequence shown here is derived from an EMBL/GenBank/DDBJ whole genome shotgun (WGS) entry which is preliminary data.</text>
</comment>
<evidence type="ECO:0000313" key="1">
    <source>
        <dbReference type="EMBL" id="KAI0065470.1"/>
    </source>
</evidence>
<name>A0ACB8TAX8_9AGAM</name>
<dbReference type="EMBL" id="MU277195">
    <property type="protein sequence ID" value="KAI0065470.1"/>
    <property type="molecule type" value="Genomic_DNA"/>
</dbReference>
<dbReference type="Proteomes" id="UP000814140">
    <property type="component" value="Unassembled WGS sequence"/>
</dbReference>
<gene>
    <name evidence="1" type="ORF">BV25DRAFT_1693584</name>
</gene>